<comment type="similarity">
    <text evidence="2">Belongs to the binding-protein-dependent transport system permease family. CysTW subfamily.</text>
</comment>
<organism evidence="10 11">
    <name type="scientific">Rubellimicrobium rubrum</name>
    <dbReference type="NCBI Taxonomy" id="2585369"/>
    <lineage>
        <taxon>Bacteria</taxon>
        <taxon>Pseudomonadati</taxon>
        <taxon>Pseudomonadota</taxon>
        <taxon>Alphaproteobacteria</taxon>
        <taxon>Rhodobacterales</taxon>
        <taxon>Roseobacteraceae</taxon>
        <taxon>Rubellimicrobium</taxon>
    </lineage>
</organism>
<dbReference type="AlphaFoldDB" id="A0A5C4N4K9"/>
<evidence type="ECO:0000313" key="10">
    <source>
        <dbReference type="EMBL" id="TNC51204.1"/>
    </source>
</evidence>
<evidence type="ECO:0000256" key="6">
    <source>
        <dbReference type="ARBA" id="ARBA00022989"/>
    </source>
</evidence>
<feature type="transmembrane region" description="Helical" evidence="8">
    <location>
        <begin position="174"/>
        <end position="199"/>
    </location>
</feature>
<dbReference type="Gene3D" id="1.10.3720.10">
    <property type="entry name" value="MetI-like"/>
    <property type="match status" value="1"/>
</dbReference>
<feature type="transmembrane region" description="Helical" evidence="8">
    <location>
        <begin position="228"/>
        <end position="250"/>
    </location>
</feature>
<accession>A0A5C4N4K9</accession>
<dbReference type="PANTHER" id="PTHR43848:SF2">
    <property type="entry name" value="PUTRESCINE TRANSPORT SYSTEM PERMEASE PROTEIN POTI"/>
    <property type="match status" value="1"/>
</dbReference>
<gene>
    <name evidence="10" type="ORF">FHG66_06570</name>
</gene>
<comment type="subcellular location">
    <subcellularLocation>
        <location evidence="1 8">Cell membrane</location>
        <topology evidence="1 8">Multi-pass membrane protein</topology>
    </subcellularLocation>
</comment>
<feature type="transmembrane region" description="Helical" evidence="8">
    <location>
        <begin position="97"/>
        <end position="119"/>
    </location>
</feature>
<keyword evidence="7 8" id="KW-0472">Membrane</keyword>
<evidence type="ECO:0000313" key="11">
    <source>
        <dbReference type="Proteomes" id="UP000305887"/>
    </source>
</evidence>
<dbReference type="OrthoDB" id="6496035at2"/>
<feature type="domain" description="ABC transmembrane type-1" evidence="9">
    <location>
        <begin position="61"/>
        <end position="250"/>
    </location>
</feature>
<keyword evidence="4" id="KW-1003">Cell membrane</keyword>
<dbReference type="InterPro" id="IPR000515">
    <property type="entry name" value="MetI-like"/>
</dbReference>
<dbReference type="Pfam" id="PF00528">
    <property type="entry name" value="BPD_transp_1"/>
    <property type="match status" value="1"/>
</dbReference>
<name>A0A5C4N4K9_9RHOB</name>
<dbReference type="PROSITE" id="PS50928">
    <property type="entry name" value="ABC_TM1"/>
    <property type="match status" value="1"/>
</dbReference>
<dbReference type="EMBL" id="VDFU01000005">
    <property type="protein sequence ID" value="TNC51204.1"/>
    <property type="molecule type" value="Genomic_DNA"/>
</dbReference>
<dbReference type="CDD" id="cd06261">
    <property type="entry name" value="TM_PBP2"/>
    <property type="match status" value="1"/>
</dbReference>
<evidence type="ECO:0000256" key="8">
    <source>
        <dbReference type="RuleBase" id="RU363032"/>
    </source>
</evidence>
<evidence type="ECO:0000256" key="1">
    <source>
        <dbReference type="ARBA" id="ARBA00004651"/>
    </source>
</evidence>
<dbReference type="GO" id="GO:0055085">
    <property type="term" value="P:transmembrane transport"/>
    <property type="evidence" value="ECO:0007669"/>
    <property type="project" value="InterPro"/>
</dbReference>
<dbReference type="PANTHER" id="PTHR43848">
    <property type="entry name" value="PUTRESCINE TRANSPORT SYSTEM PERMEASE PROTEIN POTI"/>
    <property type="match status" value="1"/>
</dbReference>
<dbReference type="Proteomes" id="UP000305887">
    <property type="component" value="Unassembled WGS sequence"/>
</dbReference>
<sequence length="270" mass="29526">MNKWSGLRVYALIYLAFLYAPILLLPLFAFNDAAIIAFPLTGFSTRWFEQLWTTQALHQALRNSLFIATITSILATLLGVCAARAGTLANFPGKRGFLGFVMLPLVLPEIVIAVALLVVVRQVLDLDLSNWTVIAAHTVICIPFSIAILNGAFQNLDSSFEEAAMDLGETRWGAFRLVILPLVFPGIISSLLICFIISLDDFVIAQFLTGANPTMPVYIYGLTRFVDALPLIMALGTILVTISIALLIVAEYFRRRGVARAGLKDTGGFL</sequence>
<evidence type="ECO:0000256" key="4">
    <source>
        <dbReference type="ARBA" id="ARBA00022475"/>
    </source>
</evidence>
<feature type="transmembrane region" description="Helical" evidence="8">
    <location>
        <begin position="60"/>
        <end position="85"/>
    </location>
</feature>
<proteinExistence type="inferred from homology"/>
<evidence type="ECO:0000256" key="7">
    <source>
        <dbReference type="ARBA" id="ARBA00023136"/>
    </source>
</evidence>
<dbReference type="RefSeq" id="WP_139075946.1">
    <property type="nucleotide sequence ID" value="NZ_VDFU01000005.1"/>
</dbReference>
<dbReference type="GO" id="GO:0005886">
    <property type="term" value="C:plasma membrane"/>
    <property type="evidence" value="ECO:0007669"/>
    <property type="project" value="UniProtKB-SubCell"/>
</dbReference>
<evidence type="ECO:0000259" key="9">
    <source>
        <dbReference type="PROSITE" id="PS50928"/>
    </source>
</evidence>
<feature type="transmembrane region" description="Helical" evidence="8">
    <location>
        <begin position="12"/>
        <end position="40"/>
    </location>
</feature>
<keyword evidence="3 8" id="KW-0813">Transport</keyword>
<feature type="transmembrane region" description="Helical" evidence="8">
    <location>
        <begin position="131"/>
        <end position="153"/>
    </location>
</feature>
<dbReference type="SUPFAM" id="SSF161098">
    <property type="entry name" value="MetI-like"/>
    <property type="match status" value="1"/>
</dbReference>
<keyword evidence="5 8" id="KW-0812">Transmembrane</keyword>
<keyword evidence="11" id="KW-1185">Reference proteome</keyword>
<evidence type="ECO:0000256" key="5">
    <source>
        <dbReference type="ARBA" id="ARBA00022692"/>
    </source>
</evidence>
<evidence type="ECO:0000256" key="2">
    <source>
        <dbReference type="ARBA" id="ARBA00007069"/>
    </source>
</evidence>
<protein>
    <submittedName>
        <fullName evidence="10">ABC transporter permease</fullName>
    </submittedName>
</protein>
<reference evidence="10 11" key="1">
    <citation type="submission" date="2019-06" db="EMBL/GenBank/DDBJ databases">
        <title>YIM 131921 draft genome.</title>
        <authorList>
            <person name="Jiang L."/>
        </authorList>
    </citation>
    <scope>NUCLEOTIDE SEQUENCE [LARGE SCALE GENOMIC DNA]</scope>
    <source>
        <strain evidence="10 11">YIM 131921</strain>
    </source>
</reference>
<dbReference type="InterPro" id="IPR051789">
    <property type="entry name" value="Bact_Polyamine_Transport"/>
</dbReference>
<dbReference type="InterPro" id="IPR035906">
    <property type="entry name" value="MetI-like_sf"/>
</dbReference>
<keyword evidence="6 8" id="KW-1133">Transmembrane helix</keyword>
<evidence type="ECO:0000256" key="3">
    <source>
        <dbReference type="ARBA" id="ARBA00022448"/>
    </source>
</evidence>
<comment type="caution">
    <text evidence="10">The sequence shown here is derived from an EMBL/GenBank/DDBJ whole genome shotgun (WGS) entry which is preliminary data.</text>
</comment>